<dbReference type="OrthoDB" id="8854019at2"/>
<organism evidence="1 4">
    <name type="scientific">Pseudoduganella albidiflava</name>
    <dbReference type="NCBI Taxonomy" id="321983"/>
    <lineage>
        <taxon>Bacteria</taxon>
        <taxon>Pseudomonadati</taxon>
        <taxon>Pseudomonadota</taxon>
        <taxon>Betaproteobacteria</taxon>
        <taxon>Burkholderiales</taxon>
        <taxon>Oxalobacteraceae</taxon>
        <taxon>Telluria group</taxon>
        <taxon>Pseudoduganella</taxon>
    </lineage>
</organism>
<dbReference type="Proteomes" id="UP000628442">
    <property type="component" value="Unassembled WGS sequence"/>
</dbReference>
<accession>A0A411WZM2</accession>
<dbReference type="Proteomes" id="UP000292307">
    <property type="component" value="Chromosome"/>
</dbReference>
<dbReference type="EMBL" id="BMWV01000013">
    <property type="protein sequence ID" value="GGY60051.1"/>
    <property type="molecule type" value="Genomic_DNA"/>
</dbReference>
<reference evidence="1" key="3">
    <citation type="submission" date="2022-12" db="EMBL/GenBank/DDBJ databases">
        <authorList>
            <person name="Sun Q."/>
            <person name="Kim S."/>
        </authorList>
    </citation>
    <scope>NUCLEOTIDE SEQUENCE</scope>
    <source>
        <strain evidence="1">KCTC 12343</strain>
    </source>
</reference>
<protein>
    <recommendedName>
        <fullName evidence="5">Secreted protein</fullName>
    </recommendedName>
</protein>
<reference evidence="2 3" key="2">
    <citation type="submission" date="2019-02" db="EMBL/GenBank/DDBJ databases">
        <title>Draft Genome Sequences of Six Type Strains of the Genus Massilia.</title>
        <authorList>
            <person name="Miess H."/>
            <person name="Frediansyhah A."/>
            <person name="Gross H."/>
        </authorList>
    </citation>
    <scope>NUCLEOTIDE SEQUENCE [LARGE SCALE GENOMIC DNA]</scope>
    <source>
        <strain evidence="2 3">DSM 17472</strain>
    </source>
</reference>
<dbReference type="AlphaFoldDB" id="A0A411WZM2"/>
<sequence length="235" mass="23448">MIHAITHASIDRTGASRLLPAARSTLLLPLLPLLLLSACGSSDDQPEEPAPPALTVTELAPGAYAVATGDAANPSSGTYYGGADGSRLLVLDDSAGQASAMYRRDGNGGWQGAPGSAAGTTVELLNSNAIPAAALAVAPFAGSYAVRLADRTVALFSVTAGGDLVAGGTACKLTGKVAPSVLPNALKLTLATAGCGDLPAQSDGYLVADTDHAPAAFRLVAPGKSAPVDLWAFRE</sequence>
<evidence type="ECO:0008006" key="5">
    <source>
        <dbReference type="Google" id="ProtNLM"/>
    </source>
</evidence>
<evidence type="ECO:0000313" key="2">
    <source>
        <dbReference type="EMBL" id="QBI02164.1"/>
    </source>
</evidence>
<keyword evidence="3" id="KW-1185">Reference proteome</keyword>
<evidence type="ECO:0000313" key="4">
    <source>
        <dbReference type="Proteomes" id="UP000628442"/>
    </source>
</evidence>
<dbReference type="EMBL" id="CP036401">
    <property type="protein sequence ID" value="QBI02164.1"/>
    <property type="molecule type" value="Genomic_DNA"/>
</dbReference>
<dbReference type="RefSeq" id="WP_131146279.1">
    <property type="nucleotide sequence ID" value="NZ_BMWV01000013.1"/>
</dbReference>
<evidence type="ECO:0000313" key="3">
    <source>
        <dbReference type="Proteomes" id="UP000292307"/>
    </source>
</evidence>
<proteinExistence type="predicted"/>
<gene>
    <name evidence="2" type="ORF">EYF70_15875</name>
    <name evidence="1" type="ORF">GCM10007387_48250</name>
</gene>
<reference evidence="1" key="1">
    <citation type="journal article" date="2014" name="Int. J. Syst. Evol. Microbiol.">
        <title>Complete genome sequence of Corynebacterium casei LMG S-19264T (=DSM 44701T), isolated from a smear-ripened cheese.</title>
        <authorList>
            <consortium name="US DOE Joint Genome Institute (JGI-PGF)"/>
            <person name="Walter F."/>
            <person name="Albersmeier A."/>
            <person name="Kalinowski J."/>
            <person name="Ruckert C."/>
        </authorList>
    </citation>
    <scope>NUCLEOTIDE SEQUENCE</scope>
    <source>
        <strain evidence="1">KCTC 12343</strain>
    </source>
</reference>
<name>A0A411WZM2_9BURK</name>
<evidence type="ECO:0000313" key="1">
    <source>
        <dbReference type="EMBL" id="GGY60051.1"/>
    </source>
</evidence>